<keyword evidence="2" id="KW-1185">Reference proteome</keyword>
<dbReference type="RefSeq" id="WP_239548718.1">
    <property type="nucleotide sequence ID" value="NZ_JAFBEH010000002.1"/>
</dbReference>
<name>A0ABS2PPZ3_9STRE</name>
<gene>
    <name evidence="1" type="ORF">JOC28_000234</name>
</gene>
<evidence type="ECO:0000313" key="1">
    <source>
        <dbReference type="EMBL" id="MBM7641946.1"/>
    </source>
</evidence>
<accession>A0ABS2PPZ3</accession>
<dbReference type="EMBL" id="JAFBEH010000002">
    <property type="protein sequence ID" value="MBM7641946.1"/>
    <property type="molecule type" value="Genomic_DNA"/>
</dbReference>
<sequence length="93" mass="11102">MKKVIKFIKRNILLIAIVTTLLGTFAYNTVSSIQVATVVNTKYEIHFVYGGRKTTYSWRQLQYRNSFRYTTTSVRRDYGINPGYFYTYYYTTY</sequence>
<evidence type="ECO:0000313" key="2">
    <source>
        <dbReference type="Proteomes" id="UP000697472"/>
    </source>
</evidence>
<protein>
    <submittedName>
        <fullName evidence="1">Uncharacterized protein</fullName>
    </submittedName>
</protein>
<proteinExistence type="predicted"/>
<comment type="caution">
    <text evidence="1">The sequence shown here is derived from an EMBL/GenBank/DDBJ whole genome shotgun (WGS) entry which is preliminary data.</text>
</comment>
<reference evidence="1 2" key="1">
    <citation type="submission" date="2021-01" db="EMBL/GenBank/DDBJ databases">
        <title>Genomic Encyclopedia of Type Strains, Phase IV (KMG-IV): sequencing the most valuable type-strain genomes for metagenomic binning, comparative biology and taxonomic classification.</title>
        <authorList>
            <person name="Goeker M."/>
        </authorList>
    </citation>
    <scope>NUCLEOTIDE SEQUENCE [LARGE SCALE GENOMIC DNA]</scope>
    <source>
        <strain evidence="1 2">DSM 27382</strain>
    </source>
</reference>
<dbReference type="Proteomes" id="UP000697472">
    <property type="component" value="Unassembled WGS sequence"/>
</dbReference>
<organism evidence="1 2">
    <name type="scientific">Streptococcus loxodontisalivarius</name>
    <dbReference type="NCBI Taxonomy" id="1349415"/>
    <lineage>
        <taxon>Bacteria</taxon>
        <taxon>Bacillati</taxon>
        <taxon>Bacillota</taxon>
        <taxon>Bacilli</taxon>
        <taxon>Lactobacillales</taxon>
        <taxon>Streptococcaceae</taxon>
        <taxon>Streptococcus</taxon>
    </lineage>
</organism>